<feature type="non-terminal residue" evidence="1">
    <location>
        <position position="1"/>
    </location>
</feature>
<dbReference type="Proteomes" id="UP001642360">
    <property type="component" value="Unassembled WGS sequence"/>
</dbReference>
<comment type="caution">
    <text evidence="1">The sequence shown here is derived from an EMBL/GenBank/DDBJ whole genome shotgun (WGS) entry which is preliminary data.</text>
</comment>
<reference evidence="1 2" key="1">
    <citation type="submission" date="2024-02" db="EMBL/GenBank/DDBJ databases">
        <authorList>
            <person name="Vignale AGUSTIN F."/>
            <person name="Sosa J E."/>
            <person name="Modenutti C."/>
        </authorList>
    </citation>
    <scope>NUCLEOTIDE SEQUENCE [LARGE SCALE GENOMIC DNA]</scope>
</reference>
<dbReference type="EMBL" id="CAUOFW020002181">
    <property type="protein sequence ID" value="CAK9151964.1"/>
    <property type="molecule type" value="Genomic_DNA"/>
</dbReference>
<dbReference type="AlphaFoldDB" id="A0ABC8S425"/>
<protein>
    <submittedName>
        <fullName evidence="1">Uncharacterized protein</fullName>
    </submittedName>
</protein>
<proteinExistence type="predicted"/>
<accession>A0ABC8S425</accession>
<name>A0ABC8S425_9AQUA</name>
<evidence type="ECO:0000313" key="1">
    <source>
        <dbReference type="EMBL" id="CAK9151964.1"/>
    </source>
</evidence>
<keyword evidence="2" id="KW-1185">Reference proteome</keyword>
<sequence>RSVNLGGKLKEISVVCKEEREVPWAPTVVVVHEPMGLSEAATHASLVGGRHEHGGGTEGIGHLG</sequence>
<evidence type="ECO:0000313" key="2">
    <source>
        <dbReference type="Proteomes" id="UP001642360"/>
    </source>
</evidence>
<gene>
    <name evidence="1" type="ORF">ILEXP_LOCUS20140</name>
</gene>
<organism evidence="1 2">
    <name type="scientific">Ilex paraguariensis</name>
    <name type="common">yerba mate</name>
    <dbReference type="NCBI Taxonomy" id="185542"/>
    <lineage>
        <taxon>Eukaryota</taxon>
        <taxon>Viridiplantae</taxon>
        <taxon>Streptophyta</taxon>
        <taxon>Embryophyta</taxon>
        <taxon>Tracheophyta</taxon>
        <taxon>Spermatophyta</taxon>
        <taxon>Magnoliopsida</taxon>
        <taxon>eudicotyledons</taxon>
        <taxon>Gunneridae</taxon>
        <taxon>Pentapetalae</taxon>
        <taxon>asterids</taxon>
        <taxon>campanulids</taxon>
        <taxon>Aquifoliales</taxon>
        <taxon>Aquifoliaceae</taxon>
        <taxon>Ilex</taxon>
    </lineage>
</organism>